<sequence>MQHHLYLSDTYLDETTTTPLATGQAEDGRPWVALTDNIFHPQGGGQPNDTGTLNGHPVRIRRHADLVLLEPHDTHHQPHTDGQPDTSARCNTNGQHDTDHPLATGWSDTNDPLGSGGRPETGDARQSGNGRWAGFPTQGPMIARIDLETRKLHAALHTAGHLLDAYLGRHGFQHTGNSHFPGQARVDYNIGDHTVDRAALTEQLHTHFTHTIAAALKVTTQTHHGLRQVTIEDLDTQNCAGTHVTNLSALRDVSIRAIKVKAGLMKVGYTAAHI</sequence>
<dbReference type="SUPFAM" id="SSF50447">
    <property type="entry name" value="Translation proteins"/>
    <property type="match status" value="1"/>
</dbReference>
<evidence type="ECO:0000313" key="2">
    <source>
        <dbReference type="EMBL" id="MFC1421426.1"/>
    </source>
</evidence>
<evidence type="ECO:0008006" key="4">
    <source>
        <dbReference type="Google" id="ProtNLM"/>
    </source>
</evidence>
<dbReference type="SUPFAM" id="SSF55186">
    <property type="entry name" value="ThrRS/AlaRS common domain"/>
    <property type="match status" value="1"/>
</dbReference>
<evidence type="ECO:0000313" key="3">
    <source>
        <dbReference type="Proteomes" id="UP001592531"/>
    </source>
</evidence>
<keyword evidence="3" id="KW-1185">Reference proteome</keyword>
<organism evidence="2 3">
    <name type="scientific">Streptacidiphilus cavernicola</name>
    <dbReference type="NCBI Taxonomy" id="3342716"/>
    <lineage>
        <taxon>Bacteria</taxon>
        <taxon>Bacillati</taxon>
        <taxon>Actinomycetota</taxon>
        <taxon>Actinomycetes</taxon>
        <taxon>Kitasatosporales</taxon>
        <taxon>Streptomycetaceae</taxon>
        <taxon>Streptacidiphilus</taxon>
    </lineage>
</organism>
<dbReference type="InterPro" id="IPR009000">
    <property type="entry name" value="Transl_B-barrel_sf"/>
</dbReference>
<gene>
    <name evidence="2" type="ORF">ACEZDE_33005</name>
</gene>
<dbReference type="EMBL" id="JBHFAB010000040">
    <property type="protein sequence ID" value="MFC1421426.1"/>
    <property type="molecule type" value="Genomic_DNA"/>
</dbReference>
<dbReference type="InterPro" id="IPR051335">
    <property type="entry name" value="Alanyl-tRNA_Editing_Enzymes"/>
</dbReference>
<feature type="compositionally biased region" description="Polar residues" evidence="1">
    <location>
        <begin position="83"/>
        <end position="95"/>
    </location>
</feature>
<dbReference type="InterPro" id="IPR018163">
    <property type="entry name" value="Thr/Ala-tRNA-synth_IIc_edit"/>
</dbReference>
<dbReference type="RefSeq" id="WP_380544632.1">
    <property type="nucleotide sequence ID" value="NZ_JBHFAB010000040.1"/>
</dbReference>
<dbReference type="Gene3D" id="3.30.980.10">
    <property type="entry name" value="Threonyl-trna Synthetase, Chain A, domain 2"/>
    <property type="match status" value="1"/>
</dbReference>
<reference evidence="2 3" key="1">
    <citation type="submission" date="2024-09" db="EMBL/GenBank/DDBJ databases">
        <authorList>
            <person name="Lee S.D."/>
        </authorList>
    </citation>
    <scope>NUCLEOTIDE SEQUENCE [LARGE SCALE GENOMIC DNA]</scope>
    <source>
        <strain evidence="2 3">N8-3</strain>
    </source>
</reference>
<name>A0ABV6W616_9ACTN</name>
<accession>A0ABV6W616</accession>
<dbReference type="Proteomes" id="UP001592531">
    <property type="component" value="Unassembled WGS sequence"/>
</dbReference>
<evidence type="ECO:0000256" key="1">
    <source>
        <dbReference type="SAM" id="MobiDB-lite"/>
    </source>
</evidence>
<proteinExistence type="predicted"/>
<protein>
    <recommendedName>
        <fullName evidence="4">Threonyl/alanyl tRNA synthetase SAD domain-containing protein</fullName>
    </recommendedName>
</protein>
<dbReference type="PANTHER" id="PTHR43462">
    <property type="entry name" value="ALANYL-TRNA EDITING PROTEIN"/>
    <property type="match status" value="1"/>
</dbReference>
<dbReference type="PANTHER" id="PTHR43462:SF2">
    <property type="entry name" value="THREONYL AND ALANYL TRNA SYNTHETASE SECOND ADDITIONAL DOMAIN-CONTAINING PROTEIN"/>
    <property type="match status" value="1"/>
</dbReference>
<feature type="region of interest" description="Disordered" evidence="1">
    <location>
        <begin position="73"/>
        <end position="137"/>
    </location>
</feature>
<comment type="caution">
    <text evidence="2">The sequence shown here is derived from an EMBL/GenBank/DDBJ whole genome shotgun (WGS) entry which is preliminary data.</text>
</comment>
<dbReference type="Gene3D" id="2.40.30.130">
    <property type="match status" value="1"/>
</dbReference>